<reference evidence="2" key="2">
    <citation type="submission" date="2020-11" db="EMBL/GenBank/DDBJ databases">
        <authorList>
            <person name="McCartney M.A."/>
            <person name="Auch B."/>
            <person name="Kono T."/>
            <person name="Mallez S."/>
            <person name="Becker A."/>
            <person name="Gohl D.M."/>
            <person name="Silverstein K.A.T."/>
            <person name="Koren S."/>
            <person name="Bechman K.B."/>
            <person name="Herman A."/>
            <person name="Abrahante J.E."/>
            <person name="Garbe J."/>
        </authorList>
    </citation>
    <scope>NUCLEOTIDE SEQUENCE</scope>
    <source>
        <strain evidence="2">Duluth1</strain>
        <tissue evidence="2">Whole animal</tissue>
    </source>
</reference>
<name>A0A9D4QZL7_DREPO</name>
<evidence type="ECO:0000313" key="3">
    <source>
        <dbReference type="Proteomes" id="UP000828390"/>
    </source>
</evidence>
<accession>A0A9D4QZL7</accession>
<evidence type="ECO:0000313" key="2">
    <source>
        <dbReference type="EMBL" id="KAH3848657.1"/>
    </source>
</evidence>
<keyword evidence="1" id="KW-0472">Membrane</keyword>
<dbReference type="EMBL" id="JAIWYP010000003">
    <property type="protein sequence ID" value="KAH3848657.1"/>
    <property type="molecule type" value="Genomic_DNA"/>
</dbReference>
<dbReference type="AlphaFoldDB" id="A0A9D4QZL7"/>
<comment type="caution">
    <text evidence="2">The sequence shown here is derived from an EMBL/GenBank/DDBJ whole genome shotgun (WGS) entry which is preliminary data.</text>
</comment>
<keyword evidence="1" id="KW-0812">Transmembrane</keyword>
<reference evidence="2" key="1">
    <citation type="journal article" date="2019" name="bioRxiv">
        <title>The Genome of the Zebra Mussel, Dreissena polymorpha: A Resource for Invasive Species Research.</title>
        <authorList>
            <person name="McCartney M.A."/>
            <person name="Auch B."/>
            <person name="Kono T."/>
            <person name="Mallez S."/>
            <person name="Zhang Y."/>
            <person name="Obille A."/>
            <person name="Becker A."/>
            <person name="Abrahante J.E."/>
            <person name="Garbe J."/>
            <person name="Badalamenti J.P."/>
            <person name="Herman A."/>
            <person name="Mangelson H."/>
            <person name="Liachko I."/>
            <person name="Sullivan S."/>
            <person name="Sone E.D."/>
            <person name="Koren S."/>
            <person name="Silverstein K.A.T."/>
            <person name="Beckman K.B."/>
            <person name="Gohl D.M."/>
        </authorList>
    </citation>
    <scope>NUCLEOTIDE SEQUENCE</scope>
    <source>
        <strain evidence="2">Duluth1</strain>
        <tissue evidence="2">Whole animal</tissue>
    </source>
</reference>
<keyword evidence="1" id="KW-1133">Transmembrane helix</keyword>
<gene>
    <name evidence="2" type="ORF">DPMN_091037</name>
</gene>
<evidence type="ECO:0000256" key="1">
    <source>
        <dbReference type="SAM" id="Phobius"/>
    </source>
</evidence>
<feature type="transmembrane region" description="Helical" evidence="1">
    <location>
        <begin position="12"/>
        <end position="32"/>
    </location>
</feature>
<organism evidence="2 3">
    <name type="scientific">Dreissena polymorpha</name>
    <name type="common">Zebra mussel</name>
    <name type="synonym">Mytilus polymorpha</name>
    <dbReference type="NCBI Taxonomy" id="45954"/>
    <lineage>
        <taxon>Eukaryota</taxon>
        <taxon>Metazoa</taxon>
        <taxon>Spiralia</taxon>
        <taxon>Lophotrochozoa</taxon>
        <taxon>Mollusca</taxon>
        <taxon>Bivalvia</taxon>
        <taxon>Autobranchia</taxon>
        <taxon>Heteroconchia</taxon>
        <taxon>Euheterodonta</taxon>
        <taxon>Imparidentia</taxon>
        <taxon>Neoheterodontei</taxon>
        <taxon>Myida</taxon>
        <taxon>Dreissenoidea</taxon>
        <taxon>Dreissenidae</taxon>
        <taxon>Dreissena</taxon>
    </lineage>
</organism>
<proteinExistence type="predicted"/>
<dbReference type="Proteomes" id="UP000828390">
    <property type="component" value="Unassembled WGS sequence"/>
</dbReference>
<protein>
    <submittedName>
        <fullName evidence="2">Uncharacterized protein</fullName>
    </submittedName>
</protein>
<keyword evidence="3" id="KW-1185">Reference proteome</keyword>
<sequence>MDCAVSRLMAGAVHIIDLPLHHFLLLLVSVFFKPQSFISMDEHCSPVSSRIPHPRIKIRVNPGRSVDFLESLSVLGLSKTITR</sequence>